<reference evidence="1" key="1">
    <citation type="submission" date="2021-08" db="EMBL/GenBank/DDBJ databases">
        <title>The first chromosome-level gecko genome reveals the dynamic sex chromosomes of Neotropical dwarf geckos (Sphaerodactylidae: Sphaerodactylus).</title>
        <authorList>
            <person name="Pinto B.J."/>
            <person name="Keating S.E."/>
            <person name="Gamble T."/>
        </authorList>
    </citation>
    <scope>NUCLEOTIDE SEQUENCE</scope>
    <source>
        <strain evidence="1">TG3544</strain>
    </source>
</reference>
<gene>
    <name evidence="1" type="ORF">K3G42_005185</name>
</gene>
<evidence type="ECO:0000313" key="1">
    <source>
        <dbReference type="EMBL" id="KAH8010470.1"/>
    </source>
</evidence>
<accession>A0ACB8FT83</accession>
<organism evidence="1 2">
    <name type="scientific">Sphaerodactylus townsendi</name>
    <dbReference type="NCBI Taxonomy" id="933632"/>
    <lineage>
        <taxon>Eukaryota</taxon>
        <taxon>Metazoa</taxon>
        <taxon>Chordata</taxon>
        <taxon>Craniata</taxon>
        <taxon>Vertebrata</taxon>
        <taxon>Euteleostomi</taxon>
        <taxon>Lepidosauria</taxon>
        <taxon>Squamata</taxon>
        <taxon>Bifurcata</taxon>
        <taxon>Gekkota</taxon>
        <taxon>Sphaerodactylidae</taxon>
        <taxon>Sphaerodactylus</taxon>
    </lineage>
</organism>
<protein>
    <submittedName>
        <fullName evidence="1">Uncharacterized protein</fullName>
    </submittedName>
</protein>
<evidence type="ECO:0000313" key="2">
    <source>
        <dbReference type="Proteomes" id="UP000827872"/>
    </source>
</evidence>
<dbReference type="Proteomes" id="UP000827872">
    <property type="component" value="Linkage Group LG11"/>
</dbReference>
<keyword evidence="2" id="KW-1185">Reference proteome</keyword>
<proteinExistence type="predicted"/>
<comment type="caution">
    <text evidence="1">The sequence shown here is derived from an EMBL/GenBank/DDBJ whole genome shotgun (WGS) entry which is preliminary data.</text>
</comment>
<dbReference type="EMBL" id="CM037624">
    <property type="protein sequence ID" value="KAH8010470.1"/>
    <property type="molecule type" value="Genomic_DNA"/>
</dbReference>
<name>A0ACB8FT83_9SAUR</name>
<sequence>MAFLRNFSMPADVKVKDCMQNATEMAQELRSLPNISDKIVNMVMESNMADPKLLSSALTATLMGRCDVETLSPLLTFPAKESPAEAVEEFCSLPPQELYTMTVLLLKNLNVRNVIYKIKLPSEVGRLLAMLLDVVSNVSSLLNKAQGIFENLPAFLQTLKSTSVLDISSFQSVCTRLFLPLNL</sequence>